<dbReference type="Gene3D" id="3.40.50.720">
    <property type="entry name" value="NAD(P)-binding Rossmann-like Domain"/>
    <property type="match status" value="1"/>
</dbReference>
<dbReference type="RefSeq" id="WP_146927446.1">
    <property type="nucleotide sequence ID" value="NZ_BJUB01000006.1"/>
</dbReference>
<gene>
    <name evidence="4" type="ORF">CXY01_21750</name>
</gene>
<dbReference type="EMBL" id="BJUB01000006">
    <property type="protein sequence ID" value="GEK21655.1"/>
    <property type="molecule type" value="Genomic_DNA"/>
</dbReference>
<keyword evidence="1" id="KW-0520">NAD</keyword>
<dbReference type="Pfam" id="PF22725">
    <property type="entry name" value="GFO_IDH_MocA_C3"/>
    <property type="match status" value="1"/>
</dbReference>
<dbReference type="Proteomes" id="UP000321118">
    <property type="component" value="Unassembled WGS sequence"/>
</dbReference>
<dbReference type="InterPro" id="IPR036291">
    <property type="entry name" value="NAD(P)-bd_dom_sf"/>
</dbReference>
<organism evidence="4 5">
    <name type="scientific">Cellulomonas xylanilytica</name>
    <dbReference type="NCBI Taxonomy" id="233583"/>
    <lineage>
        <taxon>Bacteria</taxon>
        <taxon>Bacillati</taxon>
        <taxon>Actinomycetota</taxon>
        <taxon>Actinomycetes</taxon>
        <taxon>Micrococcales</taxon>
        <taxon>Cellulomonadaceae</taxon>
        <taxon>Cellulomonas</taxon>
    </lineage>
</organism>
<comment type="caution">
    <text evidence="4">The sequence shown here is derived from an EMBL/GenBank/DDBJ whole genome shotgun (WGS) entry which is preliminary data.</text>
</comment>
<dbReference type="Pfam" id="PF01408">
    <property type="entry name" value="GFO_IDH_MocA"/>
    <property type="match status" value="1"/>
</dbReference>
<dbReference type="InterPro" id="IPR055170">
    <property type="entry name" value="GFO_IDH_MocA-like_dom"/>
</dbReference>
<evidence type="ECO:0000259" key="3">
    <source>
        <dbReference type="Pfam" id="PF22725"/>
    </source>
</evidence>
<evidence type="ECO:0000313" key="4">
    <source>
        <dbReference type="EMBL" id="GEK21655.1"/>
    </source>
</evidence>
<evidence type="ECO:0000256" key="1">
    <source>
        <dbReference type="ARBA" id="ARBA00023027"/>
    </source>
</evidence>
<keyword evidence="5" id="KW-1185">Reference proteome</keyword>
<dbReference type="InterPro" id="IPR000683">
    <property type="entry name" value="Gfo/Idh/MocA-like_OxRdtase_N"/>
</dbReference>
<accession>A0A510V909</accession>
<dbReference type="Gene3D" id="3.30.360.10">
    <property type="entry name" value="Dihydrodipicolinate Reductase, domain 2"/>
    <property type="match status" value="1"/>
</dbReference>
<dbReference type="PANTHER" id="PTHR43377:SF1">
    <property type="entry name" value="BILIVERDIN REDUCTASE A"/>
    <property type="match status" value="1"/>
</dbReference>
<evidence type="ECO:0000313" key="5">
    <source>
        <dbReference type="Proteomes" id="UP000321118"/>
    </source>
</evidence>
<dbReference type="AlphaFoldDB" id="A0A510V909"/>
<dbReference type="PANTHER" id="PTHR43377">
    <property type="entry name" value="BILIVERDIN REDUCTASE A"/>
    <property type="match status" value="1"/>
</dbReference>
<evidence type="ECO:0000259" key="2">
    <source>
        <dbReference type="Pfam" id="PF01408"/>
    </source>
</evidence>
<sequence length="323" mass="34260">MTVAAPRILLVGAGAMGSLHARVTAQHAGAELVTVVDPRPEVGQALADRFGATWRPEIGSLADVDAVIVAAATEAHFGLAREVLEADVPLLVEKPVTDQLPQTIEVLELSAARGVPIMCGLLERYNPAVLTARTMLDSPIHVTGVRHSPYAPRIRTGVAWDLLVHDVDLALQVIGGDVAHIEAAVGHFHPASAAGAEDVVEALLRFESGAVASVSASRLGQRKVRTLTIHELDRLIEVDLLRRDVTVYRHVSGEAADDGRGYRQQTIIEIPELVTSQEPLAAQLDRFLGILAGTVDADAERASILPSHQVVARVKDVSAAVAG</sequence>
<dbReference type="SUPFAM" id="SSF51735">
    <property type="entry name" value="NAD(P)-binding Rossmann-fold domains"/>
    <property type="match status" value="1"/>
</dbReference>
<dbReference type="InterPro" id="IPR051450">
    <property type="entry name" value="Gfo/Idh/MocA_Oxidoreductases"/>
</dbReference>
<dbReference type="GO" id="GO:0000166">
    <property type="term" value="F:nucleotide binding"/>
    <property type="evidence" value="ECO:0007669"/>
    <property type="project" value="InterPro"/>
</dbReference>
<protein>
    <submittedName>
        <fullName evidence="4">Oxidoreductase</fullName>
    </submittedName>
</protein>
<dbReference type="OrthoDB" id="179913at2"/>
<name>A0A510V909_9CELL</name>
<feature type="domain" description="GFO/IDH/MocA-like oxidoreductase" evidence="3">
    <location>
        <begin position="155"/>
        <end position="229"/>
    </location>
</feature>
<proteinExistence type="predicted"/>
<feature type="domain" description="Gfo/Idh/MocA-like oxidoreductase N-terminal" evidence="2">
    <location>
        <begin position="7"/>
        <end position="120"/>
    </location>
</feature>
<reference evidence="4 5" key="1">
    <citation type="submission" date="2019-07" db="EMBL/GenBank/DDBJ databases">
        <title>Whole genome shotgun sequence of Cellulomonas xylanilytica NBRC 101102.</title>
        <authorList>
            <person name="Hosoyama A."/>
            <person name="Uohara A."/>
            <person name="Ohji S."/>
            <person name="Ichikawa N."/>
        </authorList>
    </citation>
    <scope>NUCLEOTIDE SEQUENCE [LARGE SCALE GENOMIC DNA]</scope>
    <source>
        <strain evidence="4 5">NBRC 101102</strain>
    </source>
</reference>
<dbReference type="SUPFAM" id="SSF55347">
    <property type="entry name" value="Glyceraldehyde-3-phosphate dehydrogenase-like, C-terminal domain"/>
    <property type="match status" value="1"/>
</dbReference>